<dbReference type="Proteomes" id="UP000181884">
    <property type="component" value="Unassembled WGS sequence"/>
</dbReference>
<evidence type="ECO:0000313" key="1">
    <source>
        <dbReference type="EMBL" id="OJG18032.1"/>
    </source>
</evidence>
<proteinExistence type="predicted"/>
<comment type="caution">
    <text evidence="1">The sequence shown here is derived from an EMBL/GenBank/DDBJ whole genome shotgun (WGS) entry which is preliminary data.</text>
</comment>
<evidence type="ECO:0000313" key="2">
    <source>
        <dbReference type="Proteomes" id="UP000181884"/>
    </source>
</evidence>
<sequence length="133" mass="16486">MKRFLWNRTFWEWLEEEQISEDQEWTEQEQACLQQIYQLFERKAQVTRQLYRQMEVKQLMEDPHFSELVQSDVYLQICLVYALALYEHNFICGEIESRIEADLQLYARELPMLECRYRFERSGFLQQLKQRES</sequence>
<name>A0A1L8REB5_9ENTE</name>
<dbReference type="EMBL" id="JXKH01000005">
    <property type="protein sequence ID" value="OJG18032.1"/>
    <property type="molecule type" value="Genomic_DNA"/>
</dbReference>
<organism evidence="1 2">
    <name type="scientific">Enterococcus canis</name>
    <dbReference type="NCBI Taxonomy" id="214095"/>
    <lineage>
        <taxon>Bacteria</taxon>
        <taxon>Bacillati</taxon>
        <taxon>Bacillota</taxon>
        <taxon>Bacilli</taxon>
        <taxon>Lactobacillales</taxon>
        <taxon>Enterococcaceae</taxon>
        <taxon>Enterococcus</taxon>
    </lineage>
</organism>
<keyword evidence="2" id="KW-1185">Reference proteome</keyword>
<reference evidence="1 2" key="1">
    <citation type="submission" date="2014-12" db="EMBL/GenBank/DDBJ databases">
        <title>Draft genome sequences of 29 type strains of Enterococci.</title>
        <authorList>
            <person name="Zhong Z."/>
            <person name="Sun Z."/>
            <person name="Liu W."/>
            <person name="Zhang W."/>
            <person name="Zhang H."/>
        </authorList>
    </citation>
    <scope>NUCLEOTIDE SEQUENCE [LARGE SCALE GENOMIC DNA]</scope>
    <source>
        <strain evidence="1 2">DSM 17029</strain>
    </source>
</reference>
<protein>
    <submittedName>
        <fullName evidence="1">Uncharacterized protein</fullName>
    </submittedName>
</protein>
<gene>
    <name evidence="1" type="ORF">RU97_GL002105</name>
</gene>
<dbReference type="AlphaFoldDB" id="A0A1L8REB5"/>
<dbReference type="RefSeq" id="WP_067393356.1">
    <property type="nucleotide sequence ID" value="NZ_JXKH01000005.1"/>
</dbReference>
<accession>A0A1L8REB5</accession>